<name>A0A417Z9A2_9MICO</name>
<keyword evidence="3" id="KW-0645">Protease</keyword>
<feature type="domain" description="Adaptor protein ClpS core" evidence="2">
    <location>
        <begin position="30"/>
        <end position="95"/>
    </location>
</feature>
<comment type="function">
    <text evidence="1">Involved in the modulation of the specificity of the ClpAP-mediated ATP-dependent protein degradation.</text>
</comment>
<organism evidence="3 4">
    <name type="scientific">Dermacoccus abyssi</name>
    <dbReference type="NCBI Taxonomy" id="322596"/>
    <lineage>
        <taxon>Bacteria</taxon>
        <taxon>Bacillati</taxon>
        <taxon>Actinomycetota</taxon>
        <taxon>Actinomycetes</taxon>
        <taxon>Micrococcales</taxon>
        <taxon>Dermacoccaceae</taxon>
        <taxon>Dermacoccus</taxon>
    </lineage>
</organism>
<evidence type="ECO:0000256" key="1">
    <source>
        <dbReference type="HAMAP-Rule" id="MF_00302"/>
    </source>
</evidence>
<dbReference type="AlphaFoldDB" id="A0A417Z9A2"/>
<proteinExistence type="inferred from homology"/>
<evidence type="ECO:0000259" key="2">
    <source>
        <dbReference type="Pfam" id="PF02617"/>
    </source>
</evidence>
<dbReference type="HAMAP" id="MF_00302">
    <property type="entry name" value="ClpS"/>
    <property type="match status" value="1"/>
</dbReference>
<protein>
    <recommendedName>
        <fullName evidence="1">ATP-dependent Clp protease adapter protein ClpS</fullName>
    </recommendedName>
</protein>
<evidence type="ECO:0000313" key="3">
    <source>
        <dbReference type="EMBL" id="RHW47228.1"/>
    </source>
</evidence>
<reference evidence="3 4" key="1">
    <citation type="submission" date="2018-08" db="EMBL/GenBank/DDBJ databases">
        <title>Whole genome sequence analysis of Dermacoccus abyssi bacteria isolated from Deep Mariana trench Micromonospora spp reveals genes involved in the environmental adaptation and production of secondary metabolites.</title>
        <authorList>
            <person name="Abdel-Mageed W.M."/>
            <person name="Lehri B."/>
            <person name="Nouioui I."/>
            <person name="Goodfellow I."/>
            <person name="Jaspars M."/>
            <person name="Karlyshev A."/>
        </authorList>
    </citation>
    <scope>NUCLEOTIDE SEQUENCE [LARGE SCALE GENOMIC DNA]</scope>
    <source>
        <strain evidence="3 4">MT1.1</strain>
    </source>
</reference>
<gene>
    <name evidence="1 3" type="primary">clpS</name>
    <name evidence="3" type="ORF">D1832_04445</name>
</gene>
<dbReference type="GO" id="GO:0008233">
    <property type="term" value="F:peptidase activity"/>
    <property type="evidence" value="ECO:0007669"/>
    <property type="project" value="UniProtKB-KW"/>
</dbReference>
<dbReference type="NCBIfam" id="NF000668">
    <property type="entry name" value="PRK00033.1-1"/>
    <property type="match status" value="1"/>
</dbReference>
<dbReference type="InterPro" id="IPR003769">
    <property type="entry name" value="ClpS_core"/>
</dbReference>
<dbReference type="Gene3D" id="3.30.1390.10">
    <property type="match status" value="1"/>
</dbReference>
<dbReference type="Pfam" id="PF02617">
    <property type="entry name" value="ClpS"/>
    <property type="match status" value="1"/>
</dbReference>
<dbReference type="GO" id="GO:0030163">
    <property type="term" value="P:protein catabolic process"/>
    <property type="evidence" value="ECO:0007669"/>
    <property type="project" value="InterPro"/>
</dbReference>
<evidence type="ECO:0000313" key="4">
    <source>
        <dbReference type="Proteomes" id="UP000285376"/>
    </source>
</evidence>
<comment type="similarity">
    <text evidence="1">Belongs to the ClpS family.</text>
</comment>
<comment type="caution">
    <text evidence="3">The sequence shown here is derived from an EMBL/GenBank/DDBJ whole genome shotgun (WGS) entry which is preliminary data.</text>
</comment>
<dbReference type="InterPro" id="IPR014719">
    <property type="entry name" value="Ribosomal_bL12_C/ClpS-like"/>
</dbReference>
<comment type="subunit">
    <text evidence="1">Binds to the N-terminal domain of the chaperone ClpA.</text>
</comment>
<keyword evidence="3" id="KW-0378">Hydrolase</keyword>
<dbReference type="SUPFAM" id="SSF54736">
    <property type="entry name" value="ClpS-like"/>
    <property type="match status" value="1"/>
</dbReference>
<dbReference type="GO" id="GO:0006508">
    <property type="term" value="P:proteolysis"/>
    <property type="evidence" value="ECO:0007669"/>
    <property type="project" value="UniProtKB-UniRule"/>
</dbReference>
<sequence length="106" mass="12140">MEGVSIAPPDIDFDELTEQLTRSEPHESGERAWVTLVWNDPVNLMSYVSFVFQDYFGYSEAEAERLMMQVHTEGRAVVSKGSRERMEADTIAMHGYSLWATYQQEG</sequence>
<dbReference type="Proteomes" id="UP000285376">
    <property type="component" value="Unassembled WGS sequence"/>
</dbReference>
<dbReference type="InterPro" id="IPR022935">
    <property type="entry name" value="ClpS"/>
</dbReference>
<accession>A0A417Z9A2</accession>
<dbReference type="EMBL" id="QWLM01000003">
    <property type="protein sequence ID" value="RHW47228.1"/>
    <property type="molecule type" value="Genomic_DNA"/>
</dbReference>